<dbReference type="Gene3D" id="1.10.720.30">
    <property type="entry name" value="SAP domain"/>
    <property type="match status" value="1"/>
</dbReference>
<feature type="compositionally biased region" description="Acidic residues" evidence="3">
    <location>
        <begin position="57"/>
        <end position="68"/>
    </location>
</feature>
<feature type="compositionally biased region" description="Basic residues" evidence="3">
    <location>
        <begin position="235"/>
        <end position="248"/>
    </location>
</feature>
<dbReference type="VEuPathDB" id="FungiDB:PABG_06292"/>
<organism evidence="5 6">
    <name type="scientific">Paracoccidioides brasiliensis</name>
    <dbReference type="NCBI Taxonomy" id="121759"/>
    <lineage>
        <taxon>Eukaryota</taxon>
        <taxon>Fungi</taxon>
        <taxon>Dikarya</taxon>
        <taxon>Ascomycota</taxon>
        <taxon>Pezizomycotina</taxon>
        <taxon>Eurotiomycetes</taxon>
        <taxon>Eurotiomycetidae</taxon>
        <taxon>Onygenales</taxon>
        <taxon>Ajellomycetaceae</taxon>
        <taxon>Paracoccidioides</taxon>
    </lineage>
</organism>
<feature type="domain" description="SAP" evidence="4">
    <location>
        <begin position="5"/>
        <end position="39"/>
    </location>
</feature>
<keyword evidence="1" id="KW-0597">Phosphoprotein</keyword>
<dbReference type="Proteomes" id="UP000242814">
    <property type="component" value="Unassembled WGS sequence"/>
</dbReference>
<feature type="compositionally biased region" description="Polar residues" evidence="3">
    <location>
        <begin position="259"/>
        <end position="272"/>
    </location>
</feature>
<dbReference type="InterPro" id="IPR003034">
    <property type="entry name" value="SAP_dom"/>
</dbReference>
<reference evidence="5 6" key="1">
    <citation type="submission" date="2016-06" db="EMBL/GenBank/DDBJ databases">
        <authorList>
            <person name="Kjaerup R.B."/>
            <person name="Dalgaard T.S."/>
            <person name="Juul-Madsen H.R."/>
        </authorList>
    </citation>
    <scope>NUCLEOTIDE SEQUENCE [LARGE SCALE GENOMIC DNA]</scope>
    <source>
        <strain evidence="5 6">Pb300</strain>
    </source>
</reference>
<dbReference type="GO" id="GO:0016973">
    <property type="term" value="P:poly(A)+ mRNA export from nucleus"/>
    <property type="evidence" value="ECO:0007669"/>
    <property type="project" value="TreeGrafter"/>
</dbReference>
<dbReference type="AlphaFoldDB" id="A0A1D2JJC2"/>
<gene>
    <name evidence="5" type="ORF">ACO22_02320</name>
</gene>
<dbReference type="Pfam" id="PF18592">
    <property type="entry name" value="Tho1_MOS11_C"/>
    <property type="match status" value="1"/>
</dbReference>
<dbReference type="PANTHER" id="PTHR46551">
    <property type="entry name" value="SAP DOMAIN-CONTAINING RIBONUCLEOPROTEIN"/>
    <property type="match status" value="1"/>
</dbReference>
<dbReference type="EMBL" id="LZYO01000069">
    <property type="protein sequence ID" value="ODH38469.1"/>
    <property type="molecule type" value="Genomic_DNA"/>
</dbReference>
<feature type="compositionally biased region" description="Basic and acidic residues" evidence="3">
    <location>
        <begin position="109"/>
        <end position="118"/>
    </location>
</feature>
<dbReference type="InterPro" id="IPR052240">
    <property type="entry name" value="SAP_domain_ribonucleoprotein"/>
</dbReference>
<dbReference type="InterPro" id="IPR036361">
    <property type="entry name" value="SAP_dom_sf"/>
</dbReference>
<dbReference type="Pfam" id="PF02037">
    <property type="entry name" value="SAP"/>
    <property type="match status" value="1"/>
</dbReference>
<name>A0A1D2JJC2_PARBR</name>
<evidence type="ECO:0000256" key="3">
    <source>
        <dbReference type="SAM" id="MobiDB-lite"/>
    </source>
</evidence>
<dbReference type="PANTHER" id="PTHR46551:SF1">
    <property type="entry name" value="SAP DOMAIN-CONTAINING RIBONUCLEOPROTEIN"/>
    <property type="match status" value="1"/>
</dbReference>
<feature type="compositionally biased region" description="Basic and acidic residues" evidence="3">
    <location>
        <begin position="219"/>
        <end position="228"/>
    </location>
</feature>
<dbReference type="InterPro" id="IPR040746">
    <property type="entry name" value="THO1_MOS11_C"/>
</dbReference>
<feature type="region of interest" description="Disordered" evidence="3">
    <location>
        <begin position="45"/>
        <end position="147"/>
    </location>
</feature>
<feature type="compositionally biased region" description="Low complexity" evidence="3">
    <location>
        <begin position="45"/>
        <end position="54"/>
    </location>
</feature>
<comment type="similarity">
    <text evidence="2">Belongs to the SAP domain-containing ribonucleoprotein family.</text>
</comment>
<accession>A0A1D2JJC2</accession>
<dbReference type="GO" id="GO:0005634">
    <property type="term" value="C:nucleus"/>
    <property type="evidence" value="ECO:0007669"/>
    <property type="project" value="TreeGrafter"/>
</dbReference>
<sequence>MAIEYSKKTNAELIEILKSHSLPHTGKKADLVARLQEWDKAEAAKAAVAGPAKSDAVEDVIDWDDDATTEASAPVKPSSATAAPAPGSHVSTTTPALKQKVDVAPSTTEHSKAARSEVKASAPTAPGAVDQDAPAGATKHTGEQSAEKPVVDYSIGLSATDLEVELAKRKARAEKFGIVEDSATALEQAKKALERAKRFGTVTKDASIVKGLDEALPDGPRKRGRANDDGQSGRGGKRRDFRRGRGHMGRSGGGGYRGPSQQKAGGNESSWSEQDRIALERRKNRFRETDWQTEDSTIKEIITEYWVVDGTARLMVYVRTLSWSPPTLR</sequence>
<dbReference type="SUPFAM" id="SSF68906">
    <property type="entry name" value="SAP domain"/>
    <property type="match status" value="1"/>
</dbReference>
<feature type="region of interest" description="Disordered" evidence="3">
    <location>
        <begin position="211"/>
        <end position="274"/>
    </location>
</feature>
<dbReference type="VEuPathDB" id="FungiDB:PADG_07670"/>
<proteinExistence type="inferred from homology"/>
<dbReference type="SMART" id="SM00513">
    <property type="entry name" value="SAP"/>
    <property type="match status" value="1"/>
</dbReference>
<comment type="caution">
    <text evidence="5">The sequence shown here is derived from an EMBL/GenBank/DDBJ whole genome shotgun (WGS) entry which is preliminary data.</text>
</comment>
<evidence type="ECO:0000313" key="6">
    <source>
        <dbReference type="Proteomes" id="UP000242814"/>
    </source>
</evidence>
<evidence type="ECO:0000313" key="5">
    <source>
        <dbReference type="EMBL" id="ODH38469.1"/>
    </source>
</evidence>
<evidence type="ECO:0000256" key="2">
    <source>
        <dbReference type="ARBA" id="ARBA00046328"/>
    </source>
</evidence>
<evidence type="ECO:0000256" key="1">
    <source>
        <dbReference type="ARBA" id="ARBA00022553"/>
    </source>
</evidence>
<feature type="compositionally biased region" description="Low complexity" evidence="3">
    <location>
        <begin position="69"/>
        <end position="88"/>
    </location>
</feature>
<evidence type="ECO:0000259" key="4">
    <source>
        <dbReference type="SMART" id="SM00513"/>
    </source>
</evidence>
<protein>
    <recommendedName>
        <fullName evidence="4">SAP domain-containing protein</fullName>
    </recommendedName>
</protein>